<dbReference type="InterPro" id="IPR017850">
    <property type="entry name" value="Alkaline_phosphatase_core_sf"/>
</dbReference>
<comment type="caution">
    <text evidence="3">The sequence shown here is derived from an EMBL/GenBank/DDBJ whole genome shotgun (WGS) entry which is preliminary data.</text>
</comment>
<dbReference type="InterPro" id="IPR050738">
    <property type="entry name" value="Sulfatase"/>
</dbReference>
<dbReference type="Pfam" id="PF00884">
    <property type="entry name" value="Sulfatase"/>
    <property type="match status" value="2"/>
</dbReference>
<dbReference type="PANTHER" id="PTHR42693:SF33">
    <property type="entry name" value="ARYLSULFATASE"/>
    <property type="match status" value="1"/>
</dbReference>
<dbReference type="AlphaFoldDB" id="A0A976A816"/>
<dbReference type="EMBL" id="OFSQ01000038">
    <property type="protein sequence ID" value="SOY67605.1"/>
    <property type="molecule type" value="Genomic_DNA"/>
</dbReference>
<dbReference type="Gene3D" id="3.40.720.10">
    <property type="entry name" value="Alkaline Phosphatase, subunit A"/>
    <property type="match status" value="1"/>
</dbReference>
<evidence type="ECO:0000313" key="4">
    <source>
        <dbReference type="Proteomes" id="UP000256780"/>
    </source>
</evidence>
<accession>A0A976A816</accession>
<dbReference type="SUPFAM" id="SSF53649">
    <property type="entry name" value="Alkaline phosphatase-like"/>
    <property type="match status" value="1"/>
</dbReference>
<dbReference type="GO" id="GO:0004065">
    <property type="term" value="F:arylsulfatase activity"/>
    <property type="evidence" value="ECO:0007669"/>
    <property type="project" value="TreeGrafter"/>
</dbReference>
<evidence type="ECO:0000259" key="2">
    <source>
        <dbReference type="Pfam" id="PF00884"/>
    </source>
</evidence>
<feature type="domain" description="Sulfatase N-terminal" evidence="2">
    <location>
        <begin position="242"/>
        <end position="433"/>
    </location>
</feature>
<proteinExistence type="inferred from homology"/>
<name>A0A976A816_9BURK</name>
<protein>
    <submittedName>
        <fullName evidence="3">Arylsulfatase A</fullName>
    </submittedName>
</protein>
<dbReference type="InterPro" id="IPR000917">
    <property type="entry name" value="Sulfatase_N"/>
</dbReference>
<sequence length="547" mass="61085">MAHSLRPKFPLPSQAMLRSSRPNFLLFITDQHRADHLGLYGNRVVQTPNIDRLGQHGWVAQRCYVASPICMPNRASLMTGRMPSVHGARHNGIPLPLSQVTFVERLRDAGYRTGLVGKSHLQNMTGLAPVWPRAQDPRTEGEARRPEAGRFDQEWGPAWRDDAGFDMSLPFYGFGDVQLVTDHGDTAGGHYRRWLEQHHPEVAALCGQAHAIPTPDYALSAARQAWRTRVPETLSTTAWIGDRTIDLLEQYARADAPFMIQCSFPDPHHPFTPPGGYWDMYRPEDMTLPASFHDDPALAPPHLRWLHAQRDAGRAVKHTPAMFACSEREAREALALNYGSIAHIDDTIGRVMARLAALGLDRDTVVLFTSDHGDFFGDHQLLWKGPLHYQGLIRTPLVWSEPEARARGTAPGTHSRALCSTIDIAPTILARAGCLPYNGMQGLPLLPAMAGQPLPREALLIEEENQRTLFDFPMRTRMRTLQTARYRLSVYEGADWGELYDLENDPTESHNLWQVPALAGVREQLLQQLVVAMIAHSDASPNPTALA</sequence>
<gene>
    <name evidence="3" type="ORF">CBM2587_B90055</name>
</gene>
<dbReference type="PANTHER" id="PTHR42693">
    <property type="entry name" value="ARYLSULFATASE FAMILY MEMBER"/>
    <property type="match status" value="1"/>
</dbReference>
<evidence type="ECO:0000256" key="1">
    <source>
        <dbReference type="ARBA" id="ARBA00008779"/>
    </source>
</evidence>
<feature type="domain" description="Sulfatase N-terminal" evidence="2">
    <location>
        <begin position="22"/>
        <end position="123"/>
    </location>
</feature>
<dbReference type="Proteomes" id="UP000256780">
    <property type="component" value="Chromosome CBM2587_b"/>
</dbReference>
<organism evidence="3 4">
    <name type="scientific">Cupriavidus taiwanensis</name>
    <dbReference type="NCBI Taxonomy" id="164546"/>
    <lineage>
        <taxon>Bacteria</taxon>
        <taxon>Pseudomonadati</taxon>
        <taxon>Pseudomonadota</taxon>
        <taxon>Betaproteobacteria</taxon>
        <taxon>Burkholderiales</taxon>
        <taxon>Burkholderiaceae</taxon>
        <taxon>Cupriavidus</taxon>
    </lineage>
</organism>
<evidence type="ECO:0000313" key="3">
    <source>
        <dbReference type="EMBL" id="SOY67605.1"/>
    </source>
</evidence>
<comment type="similarity">
    <text evidence="1">Belongs to the sulfatase family.</text>
</comment>
<reference evidence="3 4" key="1">
    <citation type="submission" date="2018-01" db="EMBL/GenBank/DDBJ databases">
        <authorList>
            <person name="Clerissi C."/>
        </authorList>
    </citation>
    <scope>NUCLEOTIDE SEQUENCE [LARGE SCALE GENOMIC DNA]</scope>
    <source>
        <strain evidence="3">Cupriavidus sp. LMG 19464</strain>
    </source>
</reference>